<dbReference type="EMBL" id="FQ790278">
    <property type="protein sequence ID" value="CCD45824.1"/>
    <property type="molecule type" value="Genomic_DNA"/>
</dbReference>
<gene>
    <name evidence="1" type="ORF">BofuT4_uP048420.1</name>
</gene>
<reference evidence="2" key="1">
    <citation type="journal article" date="2011" name="PLoS Genet.">
        <title>Genomic analysis of the necrotrophic fungal pathogens Sclerotinia sclerotiorum and Botrytis cinerea.</title>
        <authorList>
            <person name="Amselem J."/>
            <person name="Cuomo C.A."/>
            <person name="van Kan J.A."/>
            <person name="Viaud M."/>
            <person name="Benito E.P."/>
            <person name="Couloux A."/>
            <person name="Coutinho P.M."/>
            <person name="de Vries R.P."/>
            <person name="Dyer P.S."/>
            <person name="Fillinger S."/>
            <person name="Fournier E."/>
            <person name="Gout L."/>
            <person name="Hahn M."/>
            <person name="Kohn L."/>
            <person name="Lapalu N."/>
            <person name="Plummer K.M."/>
            <person name="Pradier J.M."/>
            <person name="Quevillon E."/>
            <person name="Sharon A."/>
            <person name="Simon A."/>
            <person name="ten Have A."/>
            <person name="Tudzynski B."/>
            <person name="Tudzynski P."/>
            <person name="Wincker P."/>
            <person name="Andrew M."/>
            <person name="Anthouard V."/>
            <person name="Beever R.E."/>
            <person name="Beffa R."/>
            <person name="Benoit I."/>
            <person name="Bouzid O."/>
            <person name="Brault B."/>
            <person name="Chen Z."/>
            <person name="Choquer M."/>
            <person name="Collemare J."/>
            <person name="Cotton P."/>
            <person name="Danchin E.G."/>
            <person name="Da Silva C."/>
            <person name="Gautier A."/>
            <person name="Giraud C."/>
            <person name="Giraud T."/>
            <person name="Gonzalez C."/>
            <person name="Grossetete S."/>
            <person name="Guldener U."/>
            <person name="Henrissat B."/>
            <person name="Howlett B.J."/>
            <person name="Kodira C."/>
            <person name="Kretschmer M."/>
            <person name="Lappartient A."/>
            <person name="Leroch M."/>
            <person name="Levis C."/>
            <person name="Mauceli E."/>
            <person name="Neuveglise C."/>
            <person name="Oeser B."/>
            <person name="Pearson M."/>
            <person name="Poulain J."/>
            <person name="Poussereau N."/>
            <person name="Quesneville H."/>
            <person name="Rascle C."/>
            <person name="Schumacher J."/>
            <person name="Segurens B."/>
            <person name="Sexton A."/>
            <person name="Silva E."/>
            <person name="Sirven C."/>
            <person name="Soanes D.M."/>
            <person name="Talbot N.J."/>
            <person name="Templeton M."/>
            <person name="Yandava C."/>
            <person name="Yarden O."/>
            <person name="Zeng Q."/>
            <person name="Rollins J.A."/>
            <person name="Lebrun M.H."/>
            <person name="Dickman M."/>
        </authorList>
    </citation>
    <scope>NUCLEOTIDE SEQUENCE [LARGE SCALE GENOMIC DNA]</scope>
    <source>
        <strain evidence="2">T4</strain>
    </source>
</reference>
<organism evidence="1 2">
    <name type="scientific">Botryotinia fuckeliana (strain T4)</name>
    <name type="common">Noble rot fungus</name>
    <name type="synonym">Botrytis cinerea</name>
    <dbReference type="NCBI Taxonomy" id="999810"/>
    <lineage>
        <taxon>Eukaryota</taxon>
        <taxon>Fungi</taxon>
        <taxon>Dikarya</taxon>
        <taxon>Ascomycota</taxon>
        <taxon>Pezizomycotina</taxon>
        <taxon>Leotiomycetes</taxon>
        <taxon>Helotiales</taxon>
        <taxon>Sclerotiniaceae</taxon>
        <taxon>Botrytis</taxon>
    </lineage>
</organism>
<name>G2XZD7_BOTF4</name>
<evidence type="ECO:0000313" key="2">
    <source>
        <dbReference type="Proteomes" id="UP000008177"/>
    </source>
</evidence>
<accession>G2XZD7</accession>
<proteinExistence type="predicted"/>
<dbReference type="HOGENOM" id="CLU_3191212_0_0_1"/>
<dbReference type="AlphaFoldDB" id="G2XZD7"/>
<dbReference type="InParanoid" id="G2XZD7"/>
<sequence>MLIGGRLGSLYLWAQILDFERVIGFKRRIESHKNAANKSYCATLGA</sequence>
<protein>
    <submittedName>
        <fullName evidence="1">Uncharacterized protein</fullName>
    </submittedName>
</protein>
<dbReference type="Proteomes" id="UP000008177">
    <property type="component" value="Unplaced contigs"/>
</dbReference>
<evidence type="ECO:0000313" key="1">
    <source>
        <dbReference type="EMBL" id="CCD45824.1"/>
    </source>
</evidence>